<evidence type="ECO:0000256" key="2">
    <source>
        <dbReference type="ARBA" id="ARBA00022649"/>
    </source>
</evidence>
<keyword evidence="2" id="KW-1277">Toxin-antitoxin system</keyword>
<dbReference type="EnsemblBacteria" id="ACO77844">
    <property type="protein sequence ID" value="ACO77844"/>
    <property type="gene ID" value="Avin_16290"/>
</dbReference>
<accession>C1DS89</accession>
<organism evidence="7 8">
    <name type="scientific">Azotobacter vinelandii (strain DJ / ATCC BAA-1303)</name>
    <dbReference type="NCBI Taxonomy" id="322710"/>
    <lineage>
        <taxon>Bacteria</taxon>
        <taxon>Pseudomonadati</taxon>
        <taxon>Pseudomonadota</taxon>
        <taxon>Gammaproteobacteria</taxon>
        <taxon>Pseudomonadales</taxon>
        <taxon>Pseudomonadaceae</taxon>
        <taxon>Azotobacter</taxon>
    </lineage>
</organism>
<dbReference type="InterPro" id="IPR035093">
    <property type="entry name" value="RelE/ParE_toxin_dom_sf"/>
</dbReference>
<evidence type="ECO:0000256" key="5">
    <source>
        <dbReference type="ARBA" id="ARBA00022801"/>
    </source>
</evidence>
<dbReference type="Gene3D" id="3.30.2310.20">
    <property type="entry name" value="RelE-like"/>
    <property type="match status" value="1"/>
</dbReference>
<dbReference type="eggNOG" id="COG4115">
    <property type="taxonomic scope" value="Bacteria"/>
</dbReference>
<dbReference type="HOGENOM" id="CLU_169492_2_2_6"/>
<dbReference type="EMBL" id="CP001157">
    <property type="protein sequence ID" value="ACO77844.1"/>
    <property type="molecule type" value="Genomic_DNA"/>
</dbReference>
<evidence type="ECO:0000256" key="3">
    <source>
        <dbReference type="ARBA" id="ARBA00022722"/>
    </source>
</evidence>
<gene>
    <name evidence="7" type="ordered locus">Avin_16290</name>
</gene>
<evidence type="ECO:0000313" key="7">
    <source>
        <dbReference type="EMBL" id="ACO77844.1"/>
    </source>
</evidence>
<dbReference type="GO" id="GO:0004519">
    <property type="term" value="F:endonuclease activity"/>
    <property type="evidence" value="ECO:0007669"/>
    <property type="project" value="UniProtKB-KW"/>
</dbReference>
<dbReference type="Pfam" id="PF06769">
    <property type="entry name" value="YoeB_toxin"/>
    <property type="match status" value="1"/>
</dbReference>
<dbReference type="NCBIfam" id="TIGR02116">
    <property type="entry name" value="toxin_Txe_YoeB"/>
    <property type="match status" value="1"/>
</dbReference>
<keyword evidence="5" id="KW-0378">Hydrolase</keyword>
<dbReference type="PANTHER" id="PTHR38039">
    <property type="entry name" value="TOXIN YOEB"/>
    <property type="match status" value="1"/>
</dbReference>
<comment type="similarity">
    <text evidence="1">Belongs to the YoeB family.</text>
</comment>
<dbReference type="GO" id="GO:0016787">
    <property type="term" value="F:hydrolase activity"/>
    <property type="evidence" value="ECO:0007669"/>
    <property type="project" value="UniProtKB-KW"/>
</dbReference>
<evidence type="ECO:0000256" key="6">
    <source>
        <dbReference type="ARBA" id="ARBA00030388"/>
    </source>
</evidence>
<dbReference type="Proteomes" id="UP000002424">
    <property type="component" value="Chromosome"/>
</dbReference>
<protein>
    <recommendedName>
        <fullName evidence="6">Putative mRNA interferase YoeB</fullName>
    </recommendedName>
</protein>
<dbReference type="STRING" id="322710.Avin_16290"/>
<dbReference type="GO" id="GO:0006401">
    <property type="term" value="P:RNA catabolic process"/>
    <property type="evidence" value="ECO:0007669"/>
    <property type="project" value="InterPro"/>
</dbReference>
<sequence length="86" mass="10238">MTLNILFTPEVWDDYLWFQQNDKAGLKRINLLIREAQRDPFGGLGKPEPLKHDLSGFWSRRVSEEHRLVYKVNGDAPQIVMCRYRY</sequence>
<evidence type="ECO:0000313" key="8">
    <source>
        <dbReference type="Proteomes" id="UP000002424"/>
    </source>
</evidence>
<keyword evidence="8" id="KW-1185">Reference proteome</keyword>
<name>C1DS89_AZOVD</name>
<dbReference type="KEGG" id="avn:Avin_16290"/>
<dbReference type="InterPro" id="IPR009614">
    <property type="entry name" value="YoeB_toxin"/>
</dbReference>
<dbReference type="OrthoDB" id="9801102at2"/>
<dbReference type="AlphaFoldDB" id="C1DS89"/>
<evidence type="ECO:0000256" key="1">
    <source>
        <dbReference type="ARBA" id="ARBA00008172"/>
    </source>
</evidence>
<proteinExistence type="inferred from homology"/>
<reference evidence="7 8" key="1">
    <citation type="journal article" date="2009" name="J. Bacteriol.">
        <title>Genome sequence of Azotobacter vinelandii, an obligate aerobe specialized to support diverse anaerobic metabolic processes.</title>
        <authorList>
            <person name="Setubal J.C."/>
            <person name="dos Santos P."/>
            <person name="Goldman B.S."/>
            <person name="Ertesvag H."/>
            <person name="Espin G."/>
            <person name="Rubio L.M."/>
            <person name="Valla S."/>
            <person name="Almeida N.F."/>
            <person name="Balasubramanian D."/>
            <person name="Cromes L."/>
            <person name="Curatti L."/>
            <person name="Du Z."/>
            <person name="Godsy E."/>
            <person name="Goodner B."/>
            <person name="Hellner-Burris K."/>
            <person name="Hernandez J.A."/>
            <person name="Houmiel K."/>
            <person name="Imperial J."/>
            <person name="Kennedy C."/>
            <person name="Larson T.J."/>
            <person name="Latreille P."/>
            <person name="Ligon L.S."/>
            <person name="Lu J."/>
            <person name="Maerk M."/>
            <person name="Miller N.M."/>
            <person name="Norton S."/>
            <person name="O'Carroll I.P."/>
            <person name="Paulsen I."/>
            <person name="Raulfs E.C."/>
            <person name="Roemer R."/>
            <person name="Rosser J."/>
            <person name="Segura D."/>
            <person name="Slater S."/>
            <person name="Stricklin S.L."/>
            <person name="Studholme D.J."/>
            <person name="Sun J."/>
            <person name="Viana C.J."/>
            <person name="Wallin E."/>
            <person name="Wang B."/>
            <person name="Wheeler C."/>
            <person name="Zhu H."/>
            <person name="Dean D.R."/>
            <person name="Dixon R."/>
            <person name="Wood D."/>
        </authorList>
    </citation>
    <scope>NUCLEOTIDE SEQUENCE [LARGE SCALE GENOMIC DNA]</scope>
    <source>
        <strain evidence="8">DJ / ATCC BAA-1303</strain>
    </source>
</reference>
<dbReference type="SUPFAM" id="SSF143011">
    <property type="entry name" value="RelE-like"/>
    <property type="match status" value="1"/>
</dbReference>
<keyword evidence="4" id="KW-0255">Endonuclease</keyword>
<evidence type="ECO:0000256" key="4">
    <source>
        <dbReference type="ARBA" id="ARBA00022759"/>
    </source>
</evidence>
<keyword evidence="3" id="KW-0540">Nuclease</keyword>
<dbReference type="PANTHER" id="PTHR38039:SF1">
    <property type="entry name" value="TOXIN YOEB"/>
    <property type="match status" value="1"/>
</dbReference>